<dbReference type="PANTHER" id="PTHR36756">
    <property type="entry name" value="EXPRESSED PROTEIN"/>
    <property type="match status" value="1"/>
</dbReference>
<evidence type="ECO:0000313" key="2">
    <source>
        <dbReference type="Proteomes" id="UP000324897"/>
    </source>
</evidence>
<dbReference type="Proteomes" id="UP000324897">
    <property type="component" value="Chromosome 1"/>
</dbReference>
<dbReference type="Gramene" id="TVU30320">
    <property type="protein sequence ID" value="TVU30320"/>
    <property type="gene ID" value="EJB05_21934"/>
</dbReference>
<accession>A0A5J9V4Q7</accession>
<organism evidence="1 2">
    <name type="scientific">Eragrostis curvula</name>
    <name type="common">weeping love grass</name>
    <dbReference type="NCBI Taxonomy" id="38414"/>
    <lineage>
        <taxon>Eukaryota</taxon>
        <taxon>Viridiplantae</taxon>
        <taxon>Streptophyta</taxon>
        <taxon>Embryophyta</taxon>
        <taxon>Tracheophyta</taxon>
        <taxon>Spermatophyta</taxon>
        <taxon>Magnoliopsida</taxon>
        <taxon>Liliopsida</taxon>
        <taxon>Poales</taxon>
        <taxon>Poaceae</taxon>
        <taxon>PACMAD clade</taxon>
        <taxon>Chloridoideae</taxon>
        <taxon>Eragrostideae</taxon>
        <taxon>Eragrostidinae</taxon>
        <taxon>Eragrostis</taxon>
    </lineage>
</organism>
<keyword evidence="2" id="KW-1185">Reference proteome</keyword>
<dbReference type="OrthoDB" id="1938010at2759"/>
<comment type="caution">
    <text evidence="1">The sequence shown here is derived from an EMBL/GenBank/DDBJ whole genome shotgun (WGS) entry which is preliminary data.</text>
</comment>
<evidence type="ECO:0000313" key="1">
    <source>
        <dbReference type="EMBL" id="TVU30320.1"/>
    </source>
</evidence>
<proteinExistence type="predicted"/>
<reference evidence="1 2" key="1">
    <citation type="journal article" date="2019" name="Sci. Rep.">
        <title>A high-quality genome of Eragrostis curvula grass provides insights into Poaceae evolution and supports new strategies to enhance forage quality.</title>
        <authorList>
            <person name="Carballo J."/>
            <person name="Santos B.A.C.M."/>
            <person name="Zappacosta D."/>
            <person name="Garbus I."/>
            <person name="Selva J.P."/>
            <person name="Gallo C.A."/>
            <person name="Diaz A."/>
            <person name="Albertini E."/>
            <person name="Caccamo M."/>
            <person name="Echenique V."/>
        </authorList>
    </citation>
    <scope>NUCLEOTIDE SEQUENCE [LARGE SCALE GENOMIC DNA]</scope>
    <source>
        <strain evidence="2">cv. Victoria</strain>
        <tissue evidence="1">Leaf</tissue>
    </source>
</reference>
<dbReference type="PANTHER" id="PTHR36756:SF1">
    <property type="entry name" value="EXPRESSED PROTEIN"/>
    <property type="match status" value="1"/>
</dbReference>
<dbReference type="EMBL" id="RWGY01000011">
    <property type="protein sequence ID" value="TVU30320.1"/>
    <property type="molecule type" value="Genomic_DNA"/>
</dbReference>
<gene>
    <name evidence="1" type="ORF">EJB05_21934</name>
</gene>
<name>A0A5J9V4Q7_9POAL</name>
<dbReference type="AlphaFoldDB" id="A0A5J9V4Q7"/>
<protein>
    <submittedName>
        <fullName evidence="1">Uncharacterized protein</fullName>
    </submittedName>
</protein>
<sequence length="329" mass="37202">MEEACTVLHAENKRSLPAWMLKSCSDNQVVKTEDQNAKTSESDEQTRNLDLTKSVKRNTGRRIKQVDLVGAGELGVLRLCEGRAKARKTSKNVVKDGVEEMEEVDTGWRLGKVDSAGDGELGVMRRCTAREKTRRTKNIVKDEVKEIEEVASKNLRKVSEGAVPKNRRIRKLENAKSEASSPKRVDDEIELTVEDLISIAKEYVNADEQKQRELENVNTARGYEDTSCHTISTECTTITRNTSRSELGCDENSSHQELHCSSSFKMTGDVYQDMLNLFLCPLLSKPASYLKEPEPIESVATTIYHVPEKKECRREVPSRWNLLQKRRAA</sequence>